<reference evidence="1 2" key="1">
    <citation type="journal article" date="2011" name="BMC Genomics">
        <title>Comparative genome analysis and genome-guided physiological analysis of Roseobacter litoralis.</title>
        <authorList>
            <person name="Kalhoefer D."/>
            <person name="Thole S."/>
            <person name="Voget S."/>
            <person name="Lehmann R."/>
            <person name="Liesegang H."/>
            <person name="Wollher A."/>
            <person name="Daniel R."/>
            <person name="Simon M."/>
            <person name="Brinkhoff T."/>
        </authorList>
    </citation>
    <scope>NUCLEOTIDE SEQUENCE [LARGE SCALE GENOMIC DNA]</scope>
    <source>
        <strain evidence="2">ATCC 49566 / DSM 6996 / JCM 21268 / NBRC 15278 / OCh 149</strain>
    </source>
</reference>
<name>F7ZFG0_ROSLO</name>
<organism evidence="1 2">
    <name type="scientific">Roseobacter litoralis (strain ATCC 49566 / DSM 6996 / JCM 21268 / NBRC 15278 / OCh 149)</name>
    <dbReference type="NCBI Taxonomy" id="391595"/>
    <lineage>
        <taxon>Bacteria</taxon>
        <taxon>Pseudomonadati</taxon>
        <taxon>Pseudomonadota</taxon>
        <taxon>Alphaproteobacteria</taxon>
        <taxon>Rhodobacterales</taxon>
        <taxon>Roseobacteraceae</taxon>
        <taxon>Roseobacter</taxon>
    </lineage>
</organism>
<evidence type="ECO:0000313" key="1">
    <source>
        <dbReference type="EMBL" id="AEI95965.1"/>
    </source>
</evidence>
<dbReference type="KEGG" id="rli:RLO149_c040690"/>
<dbReference type="HOGENOM" id="CLU_2901450_0_0_5"/>
<dbReference type="STRING" id="391595.RLO149_c040690"/>
<sequence>MAKNCAHDCEREMKLRAPTPSCHAHTFPKNTSYPDIQRSHTGLSCVSIRVRSVEMAASENGP</sequence>
<accession>F7ZFG0</accession>
<dbReference type="EMBL" id="CP002623">
    <property type="protein sequence ID" value="AEI95965.1"/>
    <property type="molecule type" value="Genomic_DNA"/>
</dbReference>
<evidence type="ECO:0000313" key="2">
    <source>
        <dbReference type="Proteomes" id="UP000001353"/>
    </source>
</evidence>
<gene>
    <name evidence="1" type="ordered locus">RLO149_c040690</name>
</gene>
<dbReference type="AlphaFoldDB" id="F7ZFG0"/>
<protein>
    <submittedName>
        <fullName evidence="1">Uncharacterized protein</fullName>
    </submittedName>
</protein>
<keyword evidence="2" id="KW-1185">Reference proteome</keyword>
<dbReference type="Proteomes" id="UP000001353">
    <property type="component" value="Chromosome"/>
</dbReference>
<proteinExistence type="predicted"/>